<feature type="signal peptide" evidence="2">
    <location>
        <begin position="1"/>
        <end position="28"/>
    </location>
</feature>
<feature type="domain" description="WxL Interacting Protein peptidoglycan binding" evidence="3">
    <location>
        <begin position="35"/>
        <end position="154"/>
    </location>
</feature>
<dbReference type="OrthoDB" id="2365961at2"/>
<proteinExistence type="predicted"/>
<organism evidence="5 6">
    <name type="scientific">Enterococcus ureilyticus</name>
    <dbReference type="NCBI Taxonomy" id="1131292"/>
    <lineage>
        <taxon>Bacteria</taxon>
        <taxon>Bacillati</taxon>
        <taxon>Bacillota</taxon>
        <taxon>Bacilli</taxon>
        <taxon>Lactobacillales</taxon>
        <taxon>Enterococcaceae</taxon>
        <taxon>Enterococcus</taxon>
    </lineage>
</organism>
<reference evidence="6" key="1">
    <citation type="submission" date="2016-09" db="EMBL/GenBank/DDBJ databases">
        <authorList>
            <person name="Gulvik C.A."/>
        </authorList>
    </citation>
    <scope>NUCLEOTIDE SEQUENCE [LARGE SCALE GENOMIC DNA]</scope>
    <source>
        <strain evidence="6">LMG 26676</strain>
    </source>
</reference>
<evidence type="ECO:0000313" key="5">
    <source>
        <dbReference type="EMBL" id="OEG20150.1"/>
    </source>
</evidence>
<sequence>MTIEKHDYAFILALLISFLLLAPNFSLAQATQTTFSVNPNYPSQQAPDVNGYYDLTVTNNEEVDLRFSLKNPSDKEIIVTNTISPATTNKNGQIIYGPTEIALDASADYNLADLITGAKETTVPANSTTDLVLHLKSPTKEFQGIILGGIEFEEKRTDNASQTIQNVIAYDIPILLRQNSQSVPLSFTFDKLNQNKQADQLFLTQRIYNSTPAIAKKGKLVTEIRRDGTTEILYKETNNEVNFAPNSTMDFEISLTDSSLSNGNYTAKTIIQFGEQKWETTESFTITGKTKRNSATSNIENKKTTKGIYPLVILGLIAVIVLLLYKNKKTLT</sequence>
<evidence type="ECO:0000256" key="1">
    <source>
        <dbReference type="SAM" id="Phobius"/>
    </source>
</evidence>
<dbReference type="RefSeq" id="WP_069641468.1">
    <property type="nucleotide sequence ID" value="NZ_JAFBEZ010000008.1"/>
</dbReference>
<evidence type="ECO:0000313" key="6">
    <source>
        <dbReference type="Proteomes" id="UP000094469"/>
    </source>
</evidence>
<feature type="chain" id="PRO_5038346315" evidence="2">
    <location>
        <begin position="29"/>
        <end position="332"/>
    </location>
</feature>
<feature type="domain" description="WxL Interacting Protein host binding" evidence="4">
    <location>
        <begin position="162"/>
        <end position="292"/>
    </location>
</feature>
<keyword evidence="6" id="KW-1185">Reference proteome</keyword>
<accession>A0A1E5H675</accession>
<feature type="transmembrane region" description="Helical" evidence="1">
    <location>
        <begin position="307"/>
        <end position="325"/>
    </location>
</feature>
<keyword evidence="1" id="KW-1133">Transmembrane helix</keyword>
<evidence type="ECO:0000259" key="4">
    <source>
        <dbReference type="Pfam" id="PF11797"/>
    </source>
</evidence>
<dbReference type="InterPro" id="IPR021759">
    <property type="entry name" value="WxLIP_HBD"/>
</dbReference>
<name>A0A1E5H675_9ENTE</name>
<evidence type="ECO:0000259" key="3">
    <source>
        <dbReference type="Pfam" id="PF06030"/>
    </source>
</evidence>
<dbReference type="Pfam" id="PF11797">
    <property type="entry name" value="WxLIP_HBD"/>
    <property type="match status" value="1"/>
</dbReference>
<dbReference type="Proteomes" id="UP000094469">
    <property type="component" value="Unassembled WGS sequence"/>
</dbReference>
<keyword evidence="1" id="KW-0812">Transmembrane</keyword>
<comment type="caution">
    <text evidence="5">The sequence shown here is derived from an EMBL/GenBank/DDBJ whole genome shotgun (WGS) entry which is preliminary data.</text>
</comment>
<keyword evidence="2" id="KW-0732">Signal</keyword>
<keyword evidence="1" id="KW-0472">Membrane</keyword>
<dbReference type="EMBL" id="MIKC01000042">
    <property type="protein sequence ID" value="OEG20150.1"/>
    <property type="molecule type" value="Genomic_DNA"/>
</dbReference>
<evidence type="ECO:0000256" key="2">
    <source>
        <dbReference type="SAM" id="SignalP"/>
    </source>
</evidence>
<dbReference type="InterPro" id="IPR010317">
    <property type="entry name" value="WxLIP_PGBD"/>
</dbReference>
<dbReference type="STRING" id="1131292.BCR24_09515"/>
<protein>
    <submittedName>
        <fullName evidence="5">Uncharacterized protein</fullName>
    </submittedName>
</protein>
<dbReference type="Pfam" id="PF06030">
    <property type="entry name" value="WxLIP_PGBD"/>
    <property type="match status" value="1"/>
</dbReference>
<dbReference type="AlphaFoldDB" id="A0A1E5H675"/>
<gene>
    <name evidence="5" type="ORF">BCR24_09515</name>
</gene>